<dbReference type="PANTHER" id="PTHR46580">
    <property type="entry name" value="SENSOR KINASE-RELATED"/>
    <property type="match status" value="1"/>
</dbReference>
<protein>
    <recommendedName>
        <fullName evidence="3">ASPIC/UnbV domain-containing protein</fullName>
    </recommendedName>
</protein>
<sequence>YKNVTESSGFNVISTDESHDLDNGHTPLIMALGDYDSDGDNDLFVSNWSADKNTSRQYLFSNNQGIFSDKASMVGINHTSMDLSALFADYDNDGYLDLFVNNTQENRLYQNSGKDTFLLVTTTGIGSDENSMAAVFVDLDLEGDLDLFLATNSRNQLYRNNSDGTFIETAEEAGISGSSVPSRNVVYGDFDDDGDVDLFVLNQDGDNRYYDNLRQGYFRDITQNTGLITSSTPGAVAAGDYNNDGSVDLFITDLAGNDHVLYYNLGDGTFELDSLWNDATKGIRKIYGHDAEFFDADNDGFLDLLIAGGTDDVQGQETGLRLLYNNGSGSFLDASSLLPGDLGSIDQVEVADYDNDGDVDIFLAASRGQIQLLRNDGGNINNFLNIRLAGLRTGSSKNNYFGIGAKVE</sequence>
<keyword evidence="1" id="KW-0732">Signal</keyword>
<evidence type="ECO:0008006" key="3">
    <source>
        <dbReference type="Google" id="ProtNLM"/>
    </source>
</evidence>
<dbReference type="Gene3D" id="2.130.10.130">
    <property type="entry name" value="Integrin alpha, N-terminal"/>
    <property type="match status" value="2"/>
</dbReference>
<dbReference type="InterPro" id="IPR013517">
    <property type="entry name" value="FG-GAP"/>
</dbReference>
<reference evidence="2" key="1">
    <citation type="submission" date="2018-05" db="EMBL/GenBank/DDBJ databases">
        <authorList>
            <person name="Lanie J.A."/>
            <person name="Ng W.-L."/>
            <person name="Kazmierczak K.M."/>
            <person name="Andrzejewski T.M."/>
            <person name="Davidsen T.M."/>
            <person name="Wayne K.J."/>
            <person name="Tettelin H."/>
            <person name="Glass J.I."/>
            <person name="Rusch D."/>
            <person name="Podicherti R."/>
            <person name="Tsui H.-C.T."/>
            <person name="Winkler M.E."/>
        </authorList>
    </citation>
    <scope>NUCLEOTIDE SEQUENCE</scope>
</reference>
<dbReference type="EMBL" id="UINC01084157">
    <property type="protein sequence ID" value="SVC30531.1"/>
    <property type="molecule type" value="Genomic_DNA"/>
</dbReference>
<dbReference type="AlphaFoldDB" id="A0A382L6L0"/>
<dbReference type="PANTHER" id="PTHR46580:SF4">
    <property type="entry name" value="ATP_GTP-BINDING PROTEIN"/>
    <property type="match status" value="1"/>
</dbReference>
<dbReference type="InterPro" id="IPR028994">
    <property type="entry name" value="Integrin_alpha_N"/>
</dbReference>
<feature type="non-terminal residue" evidence="2">
    <location>
        <position position="408"/>
    </location>
</feature>
<organism evidence="2">
    <name type="scientific">marine metagenome</name>
    <dbReference type="NCBI Taxonomy" id="408172"/>
    <lineage>
        <taxon>unclassified sequences</taxon>
        <taxon>metagenomes</taxon>
        <taxon>ecological metagenomes</taxon>
    </lineage>
</organism>
<name>A0A382L6L0_9ZZZZ</name>
<dbReference type="Pfam" id="PF13517">
    <property type="entry name" value="FG-GAP_3"/>
    <property type="match status" value="3"/>
</dbReference>
<evidence type="ECO:0000256" key="1">
    <source>
        <dbReference type="ARBA" id="ARBA00022729"/>
    </source>
</evidence>
<accession>A0A382L6L0</accession>
<gene>
    <name evidence="2" type="ORF">METZ01_LOCUS283385</name>
</gene>
<feature type="non-terminal residue" evidence="2">
    <location>
        <position position="1"/>
    </location>
</feature>
<dbReference type="SUPFAM" id="SSF69318">
    <property type="entry name" value="Integrin alpha N-terminal domain"/>
    <property type="match status" value="1"/>
</dbReference>
<evidence type="ECO:0000313" key="2">
    <source>
        <dbReference type="EMBL" id="SVC30531.1"/>
    </source>
</evidence>
<proteinExistence type="predicted"/>